<dbReference type="Gramene" id="mRNA:HanXRQr2_Chr04g0140421">
    <property type="protein sequence ID" value="mRNA:HanXRQr2_Chr04g0140421"/>
    <property type="gene ID" value="HanXRQr2_Chr04g0140421"/>
</dbReference>
<reference evidence="3" key="2">
    <citation type="submission" date="2020-06" db="EMBL/GenBank/DDBJ databases">
        <title>Helianthus annuus Genome sequencing and assembly Release 2.</title>
        <authorList>
            <person name="Gouzy J."/>
            <person name="Langlade N."/>
            <person name="Munos S."/>
        </authorList>
    </citation>
    <scope>NUCLEOTIDE SEQUENCE</scope>
    <source>
        <tissue evidence="3">Leaves</tissue>
    </source>
</reference>
<dbReference type="Pfam" id="PF04195">
    <property type="entry name" value="Transposase_28"/>
    <property type="match status" value="1"/>
</dbReference>
<feature type="region of interest" description="Disordered" evidence="1">
    <location>
        <begin position="287"/>
        <end position="333"/>
    </location>
</feature>
<comment type="caution">
    <text evidence="3">The sequence shown here is derived from an EMBL/GenBank/DDBJ whole genome shotgun (WGS) entry which is preliminary data.</text>
</comment>
<accession>A0A9K3J4A6</accession>
<dbReference type="PANTHER" id="PTHR31099">
    <property type="entry name" value="OS06G0165300 PROTEIN"/>
    <property type="match status" value="1"/>
</dbReference>
<dbReference type="Proteomes" id="UP000215914">
    <property type="component" value="Unassembled WGS sequence"/>
</dbReference>
<gene>
    <name evidence="3" type="ORF">HanXRQr2_Chr04g0140421</name>
</gene>
<evidence type="ECO:0000259" key="2">
    <source>
        <dbReference type="Pfam" id="PF04195"/>
    </source>
</evidence>
<dbReference type="AlphaFoldDB" id="A0A9K3J4A6"/>
<dbReference type="PANTHER" id="PTHR31099:SF49">
    <property type="entry name" value="MYOSIN HEAVY CHAIN-LIKE PROTEIN"/>
    <property type="match status" value="1"/>
</dbReference>
<protein>
    <recommendedName>
        <fullName evidence="2">Transposase (putative) gypsy type domain-containing protein</fullName>
    </recommendedName>
</protein>
<sequence length="397" mass="45497">MSTGEYHEDLSEEMSAELPPRKWSRATFDGLVQNLRFPETWGARYPEEGQTAADAPAGYITLFWDFFCEGNFRLPVTKFFLEILGFYNIHLSQLHPIGLVRVRHFEFMCQTMHIEPTVPRFRFFHQMHCTHGFYSFVQRATAKKILLHPPKSFHDWKQKNFFIKAGVIPVRMVLRGKEDVPVETLRTPSDENWYQDLKEIPNIVLPEKALVGASMSLNWKMDRDDKPVYTEEGHVVSLYVVAYKREKGRMGTIKKKLDEELWYHRIVRNFALPRDADLSAQPAAGIGELSNLGIGPEKKKRVTTSNVAPKKSDAEKIQSSKAKNVGEKKGMRHSSDNWCDYVVVSDTFEGLAPAVTIRRPEPEPKDSTDIPPSNPEDPIDLESSPEHLVQRGASKRK</sequence>
<evidence type="ECO:0000256" key="1">
    <source>
        <dbReference type="SAM" id="MobiDB-lite"/>
    </source>
</evidence>
<proteinExistence type="predicted"/>
<feature type="compositionally biased region" description="Basic and acidic residues" evidence="1">
    <location>
        <begin position="358"/>
        <end position="368"/>
    </location>
</feature>
<name>A0A9K3J4A6_HELAN</name>
<dbReference type="InterPro" id="IPR007321">
    <property type="entry name" value="Transposase_28"/>
</dbReference>
<feature type="compositionally biased region" description="Basic and acidic residues" evidence="1">
    <location>
        <begin position="310"/>
        <end position="333"/>
    </location>
</feature>
<feature type="domain" description="Transposase (putative) gypsy type" evidence="2">
    <location>
        <begin position="67"/>
        <end position="126"/>
    </location>
</feature>
<evidence type="ECO:0000313" key="4">
    <source>
        <dbReference type="Proteomes" id="UP000215914"/>
    </source>
</evidence>
<keyword evidence="4" id="KW-1185">Reference proteome</keyword>
<reference evidence="3" key="1">
    <citation type="journal article" date="2017" name="Nature">
        <title>The sunflower genome provides insights into oil metabolism, flowering and Asterid evolution.</title>
        <authorList>
            <person name="Badouin H."/>
            <person name="Gouzy J."/>
            <person name="Grassa C.J."/>
            <person name="Murat F."/>
            <person name="Staton S.E."/>
            <person name="Cottret L."/>
            <person name="Lelandais-Briere C."/>
            <person name="Owens G.L."/>
            <person name="Carrere S."/>
            <person name="Mayjonade B."/>
            <person name="Legrand L."/>
            <person name="Gill N."/>
            <person name="Kane N.C."/>
            <person name="Bowers J.E."/>
            <person name="Hubner S."/>
            <person name="Bellec A."/>
            <person name="Berard A."/>
            <person name="Berges H."/>
            <person name="Blanchet N."/>
            <person name="Boniface M.C."/>
            <person name="Brunel D."/>
            <person name="Catrice O."/>
            <person name="Chaidir N."/>
            <person name="Claudel C."/>
            <person name="Donnadieu C."/>
            <person name="Faraut T."/>
            <person name="Fievet G."/>
            <person name="Helmstetter N."/>
            <person name="King M."/>
            <person name="Knapp S.J."/>
            <person name="Lai Z."/>
            <person name="Le Paslier M.C."/>
            <person name="Lippi Y."/>
            <person name="Lorenzon L."/>
            <person name="Mandel J.R."/>
            <person name="Marage G."/>
            <person name="Marchand G."/>
            <person name="Marquand E."/>
            <person name="Bret-Mestries E."/>
            <person name="Morien E."/>
            <person name="Nambeesan S."/>
            <person name="Nguyen T."/>
            <person name="Pegot-Espagnet P."/>
            <person name="Pouilly N."/>
            <person name="Raftis F."/>
            <person name="Sallet E."/>
            <person name="Schiex T."/>
            <person name="Thomas J."/>
            <person name="Vandecasteele C."/>
            <person name="Vares D."/>
            <person name="Vear F."/>
            <person name="Vautrin S."/>
            <person name="Crespi M."/>
            <person name="Mangin B."/>
            <person name="Burke J.M."/>
            <person name="Salse J."/>
            <person name="Munos S."/>
            <person name="Vincourt P."/>
            <person name="Rieseberg L.H."/>
            <person name="Langlade N.B."/>
        </authorList>
    </citation>
    <scope>NUCLEOTIDE SEQUENCE</scope>
    <source>
        <tissue evidence="3">Leaves</tissue>
    </source>
</reference>
<dbReference type="EMBL" id="MNCJ02000319">
    <property type="protein sequence ID" value="KAF5808002.1"/>
    <property type="molecule type" value="Genomic_DNA"/>
</dbReference>
<evidence type="ECO:0000313" key="3">
    <source>
        <dbReference type="EMBL" id="KAF5808002.1"/>
    </source>
</evidence>
<feature type="region of interest" description="Disordered" evidence="1">
    <location>
        <begin position="353"/>
        <end position="397"/>
    </location>
</feature>
<organism evidence="3 4">
    <name type="scientific">Helianthus annuus</name>
    <name type="common">Common sunflower</name>
    <dbReference type="NCBI Taxonomy" id="4232"/>
    <lineage>
        <taxon>Eukaryota</taxon>
        <taxon>Viridiplantae</taxon>
        <taxon>Streptophyta</taxon>
        <taxon>Embryophyta</taxon>
        <taxon>Tracheophyta</taxon>
        <taxon>Spermatophyta</taxon>
        <taxon>Magnoliopsida</taxon>
        <taxon>eudicotyledons</taxon>
        <taxon>Gunneridae</taxon>
        <taxon>Pentapetalae</taxon>
        <taxon>asterids</taxon>
        <taxon>campanulids</taxon>
        <taxon>Asterales</taxon>
        <taxon>Asteraceae</taxon>
        <taxon>Asteroideae</taxon>
        <taxon>Heliantheae alliance</taxon>
        <taxon>Heliantheae</taxon>
        <taxon>Helianthus</taxon>
    </lineage>
</organism>